<dbReference type="RefSeq" id="WP_014982495.1">
    <property type="nucleotide sequence ID" value="NC_018681.1"/>
</dbReference>
<dbReference type="Gene3D" id="3.40.50.1820">
    <property type="entry name" value="alpha/beta hydrolase"/>
    <property type="match status" value="1"/>
</dbReference>
<dbReference type="eggNOG" id="COG0596">
    <property type="taxonomic scope" value="Bacteria"/>
</dbReference>
<evidence type="ECO:0000256" key="1">
    <source>
        <dbReference type="SAM" id="SignalP"/>
    </source>
</evidence>
<keyword evidence="1" id="KW-0732">Signal</keyword>
<keyword evidence="4" id="KW-1185">Reference proteome</keyword>
<evidence type="ECO:0000313" key="3">
    <source>
        <dbReference type="EMBL" id="AFT99639.1"/>
    </source>
</evidence>
<gene>
    <name evidence="3" type="ORF">O3I_008385</name>
</gene>
<dbReference type="STRING" id="1133849.O3I_008385"/>
<reference evidence="3 4" key="1">
    <citation type="journal article" date="2012" name="J. Bacteriol.">
        <title>Complete genome sequence of Nocardia brasiliensis HUJEG-1.</title>
        <authorList>
            <person name="Vera-Cabrera L."/>
            <person name="Ortiz-Lopez R."/>
            <person name="Elizondo-Gonzalez R."/>
            <person name="Perez-Maya A.A."/>
            <person name="Ocampo-Candiani J."/>
        </authorList>
    </citation>
    <scope>NUCLEOTIDE SEQUENCE [LARGE SCALE GENOMIC DNA]</scope>
    <source>
        <strain evidence="4">ATCC 700358</strain>
    </source>
</reference>
<dbReference type="PANTHER" id="PTHR46331:SF2">
    <property type="entry name" value="VALACYCLOVIR HYDROLASE"/>
    <property type="match status" value="1"/>
</dbReference>
<accession>K0ES34</accession>
<organism evidence="3 4">
    <name type="scientific">Nocardia brasiliensis (strain ATCC 700358 / HUJEG-1)</name>
    <dbReference type="NCBI Taxonomy" id="1133849"/>
    <lineage>
        <taxon>Bacteria</taxon>
        <taxon>Bacillati</taxon>
        <taxon>Actinomycetota</taxon>
        <taxon>Actinomycetes</taxon>
        <taxon>Mycobacteriales</taxon>
        <taxon>Nocardiaceae</taxon>
        <taxon>Nocardia</taxon>
    </lineage>
</organism>
<dbReference type="InterPro" id="IPR000073">
    <property type="entry name" value="AB_hydrolase_1"/>
</dbReference>
<feature type="domain" description="AB hydrolase-1" evidence="2">
    <location>
        <begin position="76"/>
        <end position="292"/>
    </location>
</feature>
<dbReference type="PROSITE" id="PS51257">
    <property type="entry name" value="PROKAR_LIPOPROTEIN"/>
    <property type="match status" value="1"/>
</dbReference>
<feature type="signal peptide" evidence="1">
    <location>
        <begin position="1"/>
        <end position="22"/>
    </location>
</feature>
<name>K0ES34_NOCB7</name>
<feature type="chain" id="PRO_5038922472" evidence="1">
    <location>
        <begin position="23"/>
        <end position="305"/>
    </location>
</feature>
<evidence type="ECO:0000259" key="2">
    <source>
        <dbReference type="Pfam" id="PF12697"/>
    </source>
</evidence>
<dbReference type="InterPro" id="IPR029058">
    <property type="entry name" value="AB_hydrolase_fold"/>
</dbReference>
<dbReference type="Proteomes" id="UP000006304">
    <property type="component" value="Chromosome"/>
</dbReference>
<dbReference type="Pfam" id="PF12697">
    <property type="entry name" value="Abhydrolase_6"/>
    <property type="match status" value="1"/>
</dbReference>
<dbReference type="EMBL" id="CP003876">
    <property type="protein sequence ID" value="AFT99639.1"/>
    <property type="molecule type" value="Genomic_DNA"/>
</dbReference>
<sequence length="305" mass="32646">MRIRIVSLAASSAVALSAVLLAGCGDTGDTGDTDGAVASETRSAVDDPVSADGKGRYAEINGGRLYYETQGTGQPLILLHGGLATAESTFGTYVPELSKTRRVISVDLQAHGHTPDRERALSYESLADDISALITHLNLGRTDLFGYSLGGGVAMQVAARRPDLVGRLAIASAPYRFDGWLPETRAGMAAMNPDALRETPLYQLYSGVAPDPAGWTALVTKTRQLLTQDYDWTAQLPKIQAPALILTAESDALYREHTTDLVARLNGGKGARLETVQGTTHYDIMYRPDLLVPLLTSFLDSTPVR</sequence>
<dbReference type="PRINTS" id="PR00111">
    <property type="entry name" value="ABHYDROLASE"/>
</dbReference>
<dbReference type="AlphaFoldDB" id="K0ES34"/>
<dbReference type="GO" id="GO:0017171">
    <property type="term" value="F:serine hydrolase activity"/>
    <property type="evidence" value="ECO:0007669"/>
    <property type="project" value="TreeGrafter"/>
</dbReference>
<dbReference type="PANTHER" id="PTHR46331">
    <property type="entry name" value="VALACYCLOVIR HYDROLASE"/>
    <property type="match status" value="1"/>
</dbReference>
<evidence type="ECO:0000313" key="4">
    <source>
        <dbReference type="Proteomes" id="UP000006304"/>
    </source>
</evidence>
<proteinExistence type="predicted"/>
<dbReference type="SUPFAM" id="SSF53474">
    <property type="entry name" value="alpha/beta-Hydrolases"/>
    <property type="match status" value="1"/>
</dbReference>
<protein>
    <submittedName>
        <fullName evidence="3">Lipolytic protein</fullName>
    </submittedName>
</protein>
<dbReference type="HOGENOM" id="CLU_020336_50_5_11"/>
<dbReference type="KEGG" id="nbr:O3I_008385"/>